<dbReference type="EMBL" id="SLUN01000054">
    <property type="protein sequence ID" value="TCL55734.1"/>
    <property type="molecule type" value="Genomic_DNA"/>
</dbReference>
<name>A0A4R1QWU9_HYDET</name>
<proteinExistence type="predicted"/>
<dbReference type="GO" id="GO:0008253">
    <property type="term" value="F:5'-nucleotidase activity"/>
    <property type="evidence" value="ECO:0007669"/>
    <property type="project" value="InterPro"/>
</dbReference>
<evidence type="ECO:0000313" key="1">
    <source>
        <dbReference type="EMBL" id="TCL55734.1"/>
    </source>
</evidence>
<comment type="caution">
    <text evidence="1">The sequence shown here is derived from an EMBL/GenBank/DDBJ whole genome shotgun (WGS) entry which is preliminary data.</text>
</comment>
<dbReference type="PANTHER" id="PTHR31367:SF5">
    <property type="entry name" value="CYTOSOLIC 5'-NUCLEOTIDASE 1A"/>
    <property type="match status" value="1"/>
</dbReference>
<dbReference type="GO" id="GO:0005737">
    <property type="term" value="C:cytoplasm"/>
    <property type="evidence" value="ECO:0007669"/>
    <property type="project" value="InterPro"/>
</dbReference>
<keyword evidence="2" id="KW-1185">Reference proteome</keyword>
<dbReference type="PANTHER" id="PTHR31367">
    <property type="entry name" value="CYTOSOLIC 5'-NUCLEOTIDASE 1 FAMILY MEMBER"/>
    <property type="match status" value="1"/>
</dbReference>
<organism evidence="1 2">
    <name type="scientific">Hydrogenispora ethanolica</name>
    <dbReference type="NCBI Taxonomy" id="1082276"/>
    <lineage>
        <taxon>Bacteria</taxon>
        <taxon>Bacillati</taxon>
        <taxon>Bacillota</taxon>
        <taxon>Hydrogenispora</taxon>
    </lineage>
</organism>
<reference evidence="1 2" key="1">
    <citation type="submission" date="2019-03" db="EMBL/GenBank/DDBJ databases">
        <title>Genomic Encyclopedia of Type Strains, Phase IV (KMG-IV): sequencing the most valuable type-strain genomes for metagenomic binning, comparative biology and taxonomic classification.</title>
        <authorList>
            <person name="Goeker M."/>
        </authorList>
    </citation>
    <scope>NUCLEOTIDE SEQUENCE [LARGE SCALE GENOMIC DNA]</scope>
    <source>
        <strain evidence="1 2">LX-B</strain>
    </source>
</reference>
<dbReference type="Pfam" id="PF06189">
    <property type="entry name" value="5-nucleotidase"/>
    <property type="match status" value="1"/>
</dbReference>
<dbReference type="GO" id="GO:0009117">
    <property type="term" value="P:nucleotide metabolic process"/>
    <property type="evidence" value="ECO:0007669"/>
    <property type="project" value="InterPro"/>
</dbReference>
<evidence type="ECO:0000313" key="2">
    <source>
        <dbReference type="Proteomes" id="UP000295008"/>
    </source>
</evidence>
<gene>
    <name evidence="1" type="ORF">EDC14_105417</name>
</gene>
<dbReference type="GO" id="GO:0000166">
    <property type="term" value="F:nucleotide binding"/>
    <property type="evidence" value="ECO:0007669"/>
    <property type="project" value="InterPro"/>
</dbReference>
<dbReference type="Proteomes" id="UP000295008">
    <property type="component" value="Unassembled WGS sequence"/>
</dbReference>
<protein>
    <submittedName>
        <fullName evidence="1">5'-nucleotidase</fullName>
    </submittedName>
</protein>
<dbReference type="OrthoDB" id="9778569at2"/>
<dbReference type="GO" id="GO:0000287">
    <property type="term" value="F:magnesium ion binding"/>
    <property type="evidence" value="ECO:0007669"/>
    <property type="project" value="InterPro"/>
</dbReference>
<accession>A0A4R1QWU9</accession>
<dbReference type="RefSeq" id="WP_132017610.1">
    <property type="nucleotide sequence ID" value="NZ_SLUN01000054.1"/>
</dbReference>
<dbReference type="InterPro" id="IPR010394">
    <property type="entry name" value="5-nucleotidase"/>
</dbReference>
<dbReference type="AlphaFoldDB" id="A0A4R1QWU9"/>
<sequence length="307" mass="34207">MPYDISEKLKIAVTTRAIFKLEQENEIFEKKGRAEYEKYQIEHEDDILIPGAAYSLVSALLKLNSIDKLNHKIEVIIMSRNSVNTSLRVFNSIKNYNLDISRGIFTGGGDLAPYLEALKIDLFLTANPYDAQAAINRKVPAATLLTNNIPDYNIGDSVREIRIAFDGDAVLFSEESEAIYKQKGLEAFAANEELNAKNPMNEGPFAKFLKTIAEIQKNIQDTDLNIRTALVTARNAPSHERVVRTLRAWDVCIDEAFFLGGISKTEVLKAFGAHIFFDDQMTYTEAASSVIPSGTVPYQAGSTLNEE</sequence>